<dbReference type="EMBL" id="WHYS01000001">
    <property type="protein sequence ID" value="MQL54500.1"/>
    <property type="molecule type" value="Genomic_DNA"/>
</dbReference>
<evidence type="ECO:0000313" key="3">
    <source>
        <dbReference type="Proteomes" id="UP000426328"/>
    </source>
</evidence>
<reference evidence="2 3" key="2">
    <citation type="submission" date="2019-10" db="EMBL/GenBank/DDBJ databases">
        <title>Genome Sequences from Six Type Strain Members of the Archaeal Family Sulfolobaceae: Acidianus ambivalens, Acidianus infernus, Metallosphaera prunae, Stygiolobus azoricus, Sulfolobus metallicus, and Sulfurisphaera ohwakuensis.</title>
        <authorList>
            <person name="Counts J.A."/>
            <person name="Kelly R.M."/>
        </authorList>
    </citation>
    <scope>NUCLEOTIDE SEQUENCE [LARGE SCALE GENOMIC DNA]</scope>
    <source>
        <strain evidence="2 3">LEI 10</strain>
    </source>
</reference>
<evidence type="ECO:0000313" key="2">
    <source>
        <dbReference type="EMBL" id="QGR22312.1"/>
    </source>
</evidence>
<organism evidence="2 3">
    <name type="scientific">Acidianus ambivalens</name>
    <name type="common">Desulfurolobus ambivalens</name>
    <dbReference type="NCBI Taxonomy" id="2283"/>
    <lineage>
        <taxon>Archaea</taxon>
        <taxon>Thermoproteota</taxon>
        <taxon>Thermoprotei</taxon>
        <taxon>Sulfolobales</taxon>
        <taxon>Sulfolobaceae</taxon>
        <taxon>Acidianus</taxon>
    </lineage>
</organism>
<keyword evidence="3" id="KW-1185">Reference proteome</keyword>
<dbReference type="AlphaFoldDB" id="A0A650CXE8"/>
<protein>
    <submittedName>
        <fullName evidence="2">ATPase</fullName>
    </submittedName>
</protein>
<evidence type="ECO:0000313" key="4">
    <source>
        <dbReference type="Proteomes" id="UP000474054"/>
    </source>
</evidence>
<name>A0A650CXE8_ACIAM</name>
<sequence length="263" mass="30174">MKILVNGLLSFDSGKTTFSLMLIRELKAVGIKLFPLKPVAGHNAWYSFNTLLRSYDLGILVGNDALKYYDETNEDIRKINPFAVLLSPVDLEILNFNVEYYNSLMTNGYPVMIRISCGNNNKYYATETHLIPKTMKGVLQQIYEKFKPEIVSSNELRETINNSWYIAESCIQHRDDEIIESYNDASAPIPSAINVDHVFLVSPAKAFVIKGEEFRKVISLFSLPPWIIRTSNLIKYLKIEKSFDLEVFTSKNDKIIDYLIHDL</sequence>
<dbReference type="RefSeq" id="WP_152939636.1">
    <property type="nucleotide sequence ID" value="NZ_CP045482.1"/>
</dbReference>
<dbReference type="GeneID" id="42780119"/>
<proteinExistence type="predicted"/>
<reference evidence="1 4" key="1">
    <citation type="submission" date="2019-10" db="EMBL/GenBank/DDBJ databases">
        <title>Comparative genomics of sulfur disproportionating microorganisms.</title>
        <authorList>
            <person name="Ward L.M."/>
            <person name="Bertran E."/>
            <person name="Johnston D."/>
        </authorList>
    </citation>
    <scope>NUCLEOTIDE SEQUENCE [LARGE SCALE GENOMIC DNA]</scope>
    <source>
        <strain evidence="1 4">DSM 3772</strain>
    </source>
</reference>
<accession>A0A650CXE8</accession>
<dbReference type="Proteomes" id="UP000474054">
    <property type="component" value="Unassembled WGS sequence"/>
</dbReference>
<dbReference type="KEGG" id="aamb:D1866_10265"/>
<gene>
    <name evidence="2" type="ORF">D1866_10265</name>
    <name evidence="1" type="ORF">GFB69_01705</name>
</gene>
<dbReference type="Proteomes" id="UP000426328">
    <property type="component" value="Chromosome"/>
</dbReference>
<evidence type="ECO:0000313" key="1">
    <source>
        <dbReference type="EMBL" id="MQL54500.1"/>
    </source>
</evidence>
<dbReference type="EMBL" id="CP045482">
    <property type="protein sequence ID" value="QGR22312.1"/>
    <property type="molecule type" value="Genomic_DNA"/>
</dbReference>